<evidence type="ECO:0000256" key="1">
    <source>
        <dbReference type="SAM" id="Coils"/>
    </source>
</evidence>
<dbReference type="OrthoDB" id="531008at2759"/>
<keyword evidence="5" id="KW-1185">Reference proteome</keyword>
<feature type="compositionally biased region" description="Polar residues" evidence="2">
    <location>
        <begin position="165"/>
        <end position="184"/>
    </location>
</feature>
<evidence type="ECO:0000313" key="5">
    <source>
        <dbReference type="Proteomes" id="UP000796880"/>
    </source>
</evidence>
<feature type="region of interest" description="Disordered" evidence="2">
    <location>
        <begin position="333"/>
        <end position="356"/>
    </location>
</feature>
<organism evidence="4 5">
    <name type="scientific">Rhamnella rubrinervis</name>
    <dbReference type="NCBI Taxonomy" id="2594499"/>
    <lineage>
        <taxon>Eukaryota</taxon>
        <taxon>Viridiplantae</taxon>
        <taxon>Streptophyta</taxon>
        <taxon>Embryophyta</taxon>
        <taxon>Tracheophyta</taxon>
        <taxon>Spermatophyta</taxon>
        <taxon>Magnoliopsida</taxon>
        <taxon>eudicotyledons</taxon>
        <taxon>Gunneridae</taxon>
        <taxon>Pentapetalae</taxon>
        <taxon>rosids</taxon>
        <taxon>fabids</taxon>
        <taxon>Rosales</taxon>
        <taxon>Rhamnaceae</taxon>
        <taxon>rhamnoid group</taxon>
        <taxon>Rhamneae</taxon>
        <taxon>Rhamnella</taxon>
    </lineage>
</organism>
<dbReference type="GO" id="GO:0009507">
    <property type="term" value="C:chloroplast"/>
    <property type="evidence" value="ECO:0007669"/>
    <property type="project" value="UniProtKB-ARBA"/>
</dbReference>
<dbReference type="InterPro" id="IPR032640">
    <property type="entry name" value="AMPK1_CBM"/>
</dbReference>
<name>A0A8K0E743_9ROSA</name>
<dbReference type="CDD" id="cd02859">
    <property type="entry name" value="E_set_AMPKbeta_like_N"/>
    <property type="match status" value="1"/>
</dbReference>
<sequence>MATLYHFPRFPSIFFLDHQTLQEPSLGLGCYTLQHHPPHKNFTLRASSIKKSSRKKVKSNVELCNDIREFIAAVGFPQDHVPTMKDFSEHGRNDLANIVRRRGYKVIRELLANSTETDVDEFNVEESITEHKVAISDRQDIVTEGQDFEVNSVVGEFRSSTEVNITENSSDSLTVDQQLNSDDSSPMPKESSADSSLQEKASCYLEDHLEMVDDLDEDVSLSTNVSNVENQSRSLNTPVFNSGNQSCMPLELSTNLSMKGNDLYGLSDGNETTNSMSEDSIEKDLKSDDYTHIPLESDDGFSSEGKASHKFQDEANNFAGEVVLSTEVSSIEDYSSSSNSDPALSSEDHGSEPLGSSTKLSLEEKVANFMQNGDLDAVEGNVYGISSENATEETKKYIELENAESHGPTTQDNKDLEAETRKRENQAEINKLKLMLHQKELELTRLKEQIEKEKAVLSALQIKAESEINKTQRMISEKDAELHAAEETLSGLVEVEIEYCGDGETVEVAGSFNGWHHWIKMDLQPPSSIPESIGTRLWSTMLWLYPGTYEIKFIVDGEWKIDPQRESVTGVAYLTTFSVLKE</sequence>
<evidence type="ECO:0000256" key="2">
    <source>
        <dbReference type="SAM" id="MobiDB-lite"/>
    </source>
</evidence>
<evidence type="ECO:0000259" key="3">
    <source>
        <dbReference type="Pfam" id="PF16561"/>
    </source>
</evidence>
<feature type="coiled-coil region" evidence="1">
    <location>
        <begin position="422"/>
        <end position="488"/>
    </location>
</feature>
<feature type="compositionally biased region" description="Low complexity" evidence="2">
    <location>
        <begin position="333"/>
        <end position="345"/>
    </location>
</feature>
<accession>A0A8K0E743</accession>
<dbReference type="PANTHER" id="PTHR47434:SF2">
    <property type="entry name" value="PROTEIN PTST HOMOLOG 3, CHLOROPLASTIC"/>
    <property type="match status" value="1"/>
</dbReference>
<dbReference type="InterPro" id="IPR014756">
    <property type="entry name" value="Ig_E-set"/>
</dbReference>
<dbReference type="InterPro" id="IPR013783">
    <property type="entry name" value="Ig-like_fold"/>
</dbReference>
<protein>
    <recommendedName>
        <fullName evidence="3">AMP-activated protein kinase glycogen-binding domain-containing protein</fullName>
    </recommendedName>
</protein>
<dbReference type="PANTHER" id="PTHR47434">
    <property type="entry name" value="PROTEIN PTST HOMOLOG 3, CHLOROPLASTIC"/>
    <property type="match status" value="1"/>
</dbReference>
<dbReference type="SUPFAM" id="SSF81296">
    <property type="entry name" value="E set domains"/>
    <property type="match status" value="1"/>
</dbReference>
<feature type="region of interest" description="Disordered" evidence="2">
    <location>
        <begin position="165"/>
        <end position="198"/>
    </location>
</feature>
<evidence type="ECO:0000313" key="4">
    <source>
        <dbReference type="EMBL" id="KAF3441818.1"/>
    </source>
</evidence>
<gene>
    <name evidence="4" type="ORF">FNV43_RR15733</name>
</gene>
<proteinExistence type="predicted"/>
<dbReference type="AlphaFoldDB" id="A0A8K0E743"/>
<comment type="caution">
    <text evidence="4">The sequence shown here is derived from an EMBL/GenBank/DDBJ whole genome shotgun (WGS) entry which is preliminary data.</text>
</comment>
<dbReference type="Gene3D" id="2.60.40.10">
    <property type="entry name" value="Immunoglobulins"/>
    <property type="match status" value="1"/>
</dbReference>
<feature type="domain" description="AMP-activated protein kinase glycogen-binding" evidence="3">
    <location>
        <begin position="494"/>
        <end position="569"/>
    </location>
</feature>
<dbReference type="Pfam" id="PF16561">
    <property type="entry name" value="AMPK1_CBM"/>
    <property type="match status" value="1"/>
</dbReference>
<dbReference type="EMBL" id="VOIH02000007">
    <property type="protein sequence ID" value="KAF3441818.1"/>
    <property type="molecule type" value="Genomic_DNA"/>
</dbReference>
<keyword evidence="1" id="KW-0175">Coiled coil</keyword>
<reference evidence="4" key="1">
    <citation type="submission" date="2020-03" db="EMBL/GenBank/DDBJ databases">
        <title>A high-quality chromosome-level genome assembly of a woody plant with both climbing and erect habits, Rhamnella rubrinervis.</title>
        <authorList>
            <person name="Lu Z."/>
            <person name="Yang Y."/>
            <person name="Zhu X."/>
            <person name="Sun Y."/>
        </authorList>
    </citation>
    <scope>NUCLEOTIDE SEQUENCE</scope>
    <source>
        <strain evidence="4">BYM</strain>
        <tissue evidence="4">Leaf</tissue>
    </source>
</reference>
<dbReference type="Proteomes" id="UP000796880">
    <property type="component" value="Unassembled WGS sequence"/>
</dbReference>